<evidence type="ECO:0000256" key="1">
    <source>
        <dbReference type="SAM" id="MobiDB-lite"/>
    </source>
</evidence>
<dbReference type="EMBL" id="JACAZE010000011">
    <property type="protein sequence ID" value="KAF7304574.1"/>
    <property type="molecule type" value="Genomic_DNA"/>
</dbReference>
<feature type="compositionally biased region" description="Low complexity" evidence="1">
    <location>
        <begin position="91"/>
        <end position="111"/>
    </location>
</feature>
<gene>
    <name evidence="2" type="ORF">HMN09_00860100</name>
</gene>
<dbReference type="OrthoDB" id="3069050at2759"/>
<keyword evidence="3" id="KW-1185">Reference proteome</keyword>
<dbReference type="AlphaFoldDB" id="A0A8H6W3R4"/>
<name>A0A8H6W3R4_MYCCL</name>
<comment type="caution">
    <text evidence="2">The sequence shown here is derived from an EMBL/GenBank/DDBJ whole genome shotgun (WGS) entry which is preliminary data.</text>
</comment>
<reference evidence="2" key="1">
    <citation type="submission" date="2020-05" db="EMBL/GenBank/DDBJ databases">
        <title>Mycena genomes resolve the evolution of fungal bioluminescence.</title>
        <authorList>
            <person name="Tsai I.J."/>
        </authorList>
    </citation>
    <scope>NUCLEOTIDE SEQUENCE</scope>
    <source>
        <strain evidence="2">110903Hualien_Pintung</strain>
    </source>
</reference>
<accession>A0A8H6W3R4</accession>
<protein>
    <submittedName>
        <fullName evidence="2">Uncharacterized protein</fullName>
    </submittedName>
</protein>
<evidence type="ECO:0000313" key="3">
    <source>
        <dbReference type="Proteomes" id="UP000613580"/>
    </source>
</evidence>
<feature type="region of interest" description="Disordered" evidence="1">
    <location>
        <begin position="1"/>
        <end position="33"/>
    </location>
</feature>
<dbReference type="Proteomes" id="UP000613580">
    <property type="component" value="Unassembled WGS sequence"/>
</dbReference>
<feature type="region of interest" description="Disordered" evidence="1">
    <location>
        <begin position="88"/>
        <end position="112"/>
    </location>
</feature>
<sequence length="149" mass="16341">MLNKRKSSCTLASAKRTSKLMVPPSPCEDAPRNSFTETDYYRTTKCETHSPLSWAAVGDTQPLHFDGKDGYGAHLPYALDLSDDEDEEAYAYEGTASGSVGRRTRRGSQSTVKPAPGIWVVLDALFRKWRRPAHSLPQAVAAPMSPAAR</sequence>
<evidence type="ECO:0000313" key="2">
    <source>
        <dbReference type="EMBL" id="KAF7304574.1"/>
    </source>
</evidence>
<organism evidence="2 3">
    <name type="scientific">Mycena chlorophos</name>
    <name type="common">Agaric fungus</name>
    <name type="synonym">Agaricus chlorophos</name>
    <dbReference type="NCBI Taxonomy" id="658473"/>
    <lineage>
        <taxon>Eukaryota</taxon>
        <taxon>Fungi</taxon>
        <taxon>Dikarya</taxon>
        <taxon>Basidiomycota</taxon>
        <taxon>Agaricomycotina</taxon>
        <taxon>Agaricomycetes</taxon>
        <taxon>Agaricomycetidae</taxon>
        <taxon>Agaricales</taxon>
        <taxon>Marasmiineae</taxon>
        <taxon>Mycenaceae</taxon>
        <taxon>Mycena</taxon>
    </lineage>
</organism>
<proteinExistence type="predicted"/>